<gene>
    <name evidence="2" type="ORF">PDIGIT_LOCUS15395</name>
</gene>
<dbReference type="PANTHER" id="PTHR48100:SF1">
    <property type="entry name" value="HISTIDINE PHOSPHATASE FAMILY PROTEIN-RELATED"/>
    <property type="match status" value="1"/>
</dbReference>
<protein>
    <recommendedName>
        <fullName evidence="4">Phosphoglycerate mutase-like protein</fullName>
    </recommendedName>
</protein>
<dbReference type="GO" id="GO:0016791">
    <property type="term" value="F:phosphatase activity"/>
    <property type="evidence" value="ECO:0007669"/>
    <property type="project" value="TreeGrafter"/>
</dbReference>
<dbReference type="AlphaFoldDB" id="A0A9W4UU99"/>
<dbReference type="SUPFAM" id="SSF53254">
    <property type="entry name" value="Phosphoglycerate mutase-like"/>
    <property type="match status" value="1"/>
</dbReference>
<organism evidence="2 3">
    <name type="scientific">Periconia digitata</name>
    <dbReference type="NCBI Taxonomy" id="1303443"/>
    <lineage>
        <taxon>Eukaryota</taxon>
        <taxon>Fungi</taxon>
        <taxon>Dikarya</taxon>
        <taxon>Ascomycota</taxon>
        <taxon>Pezizomycotina</taxon>
        <taxon>Dothideomycetes</taxon>
        <taxon>Pleosporomycetidae</taxon>
        <taxon>Pleosporales</taxon>
        <taxon>Massarineae</taxon>
        <taxon>Periconiaceae</taxon>
        <taxon>Periconia</taxon>
    </lineage>
</organism>
<evidence type="ECO:0008006" key="4">
    <source>
        <dbReference type="Google" id="ProtNLM"/>
    </source>
</evidence>
<reference evidence="2" key="1">
    <citation type="submission" date="2023-01" db="EMBL/GenBank/DDBJ databases">
        <authorList>
            <person name="Van Ghelder C."/>
            <person name="Rancurel C."/>
        </authorList>
    </citation>
    <scope>NUCLEOTIDE SEQUENCE</scope>
    <source>
        <strain evidence="2">CNCM I-4278</strain>
    </source>
</reference>
<dbReference type="InterPro" id="IPR013078">
    <property type="entry name" value="His_Pase_superF_clade-1"/>
</dbReference>
<sequence length="419" mass="47301">MSSVSIPHSSHQSSHTDSSYPRNAYDDLLKMLVRPDRRQTQARHHRQRQPLIRRRHADNPQQQPQHLSVNKYLASFFIFVVVSLYTFMHVGMSSNAAGNQDAQSFHYQFETLAGYFKQSDADTDDASFDFIKEKFGLISRSYSTETGTAGSLTQWERFEKHIRQLDEQSAADESVKVLFLGRHGQGWHNVAETKYGTPAWDCYWSLLDGADGITWSNANLTELGQGQAKDVNALWKELLGEGIPSPETFYVSPLTRTIETADLSFKGVPFAEVKEYKPFIKELVREALGVHTCDRRSKASEIVAEFPHVTLEPSFSEEDVLWKADYREPRLARRYRLKLLLDDIFDSDKGVFLSLTSHSGAIRSILEGVGHRDFGLQTGGVIPVVVKAKRIKAEREKPPEEPSEGPPACKEPPSGDLQS</sequence>
<dbReference type="GO" id="GO:0005737">
    <property type="term" value="C:cytoplasm"/>
    <property type="evidence" value="ECO:0007669"/>
    <property type="project" value="TreeGrafter"/>
</dbReference>
<dbReference type="CDD" id="cd07067">
    <property type="entry name" value="HP_PGM_like"/>
    <property type="match status" value="1"/>
</dbReference>
<dbReference type="Proteomes" id="UP001152607">
    <property type="component" value="Unassembled WGS sequence"/>
</dbReference>
<feature type="compositionally biased region" description="Low complexity" evidence="1">
    <location>
        <begin position="1"/>
        <end position="19"/>
    </location>
</feature>
<proteinExistence type="predicted"/>
<dbReference type="SMART" id="SM00855">
    <property type="entry name" value="PGAM"/>
    <property type="match status" value="1"/>
</dbReference>
<evidence type="ECO:0000313" key="3">
    <source>
        <dbReference type="Proteomes" id="UP001152607"/>
    </source>
</evidence>
<feature type="region of interest" description="Disordered" evidence="1">
    <location>
        <begin position="1"/>
        <end position="64"/>
    </location>
</feature>
<accession>A0A9W4UU99</accession>
<keyword evidence="3" id="KW-1185">Reference proteome</keyword>
<dbReference type="InterPro" id="IPR029033">
    <property type="entry name" value="His_PPase_superfam"/>
</dbReference>
<dbReference type="Gene3D" id="3.40.50.1240">
    <property type="entry name" value="Phosphoglycerate mutase-like"/>
    <property type="match status" value="1"/>
</dbReference>
<dbReference type="PANTHER" id="PTHR48100">
    <property type="entry name" value="BROAD-SPECIFICITY PHOSPHATASE YOR283W-RELATED"/>
    <property type="match status" value="1"/>
</dbReference>
<name>A0A9W4UU99_9PLEO</name>
<feature type="compositionally biased region" description="Basic and acidic residues" evidence="1">
    <location>
        <begin position="24"/>
        <end position="39"/>
    </location>
</feature>
<dbReference type="OrthoDB" id="496981at2759"/>
<feature type="region of interest" description="Disordered" evidence="1">
    <location>
        <begin position="393"/>
        <end position="419"/>
    </location>
</feature>
<feature type="compositionally biased region" description="Basic residues" evidence="1">
    <location>
        <begin position="40"/>
        <end position="56"/>
    </location>
</feature>
<evidence type="ECO:0000256" key="1">
    <source>
        <dbReference type="SAM" id="MobiDB-lite"/>
    </source>
</evidence>
<evidence type="ECO:0000313" key="2">
    <source>
        <dbReference type="EMBL" id="CAI6342190.1"/>
    </source>
</evidence>
<dbReference type="EMBL" id="CAOQHR010000013">
    <property type="protein sequence ID" value="CAI6342190.1"/>
    <property type="molecule type" value="Genomic_DNA"/>
</dbReference>
<dbReference type="InterPro" id="IPR050275">
    <property type="entry name" value="PGM_Phosphatase"/>
</dbReference>
<dbReference type="Pfam" id="PF00300">
    <property type="entry name" value="His_Phos_1"/>
    <property type="match status" value="1"/>
</dbReference>
<comment type="caution">
    <text evidence="2">The sequence shown here is derived from an EMBL/GenBank/DDBJ whole genome shotgun (WGS) entry which is preliminary data.</text>
</comment>